<comment type="similarity">
    <text evidence="5">Belongs to the SAT4 family.</text>
</comment>
<reference evidence="9" key="1">
    <citation type="journal article" date="2021" name="Nat. Commun.">
        <title>Genetic determinants of endophytism in the Arabidopsis root mycobiome.</title>
        <authorList>
            <person name="Mesny F."/>
            <person name="Miyauchi S."/>
            <person name="Thiergart T."/>
            <person name="Pickel B."/>
            <person name="Atanasova L."/>
            <person name="Karlsson M."/>
            <person name="Huettel B."/>
            <person name="Barry K.W."/>
            <person name="Haridas S."/>
            <person name="Chen C."/>
            <person name="Bauer D."/>
            <person name="Andreopoulos W."/>
            <person name="Pangilinan J."/>
            <person name="LaButti K."/>
            <person name="Riley R."/>
            <person name="Lipzen A."/>
            <person name="Clum A."/>
            <person name="Drula E."/>
            <person name="Henrissat B."/>
            <person name="Kohler A."/>
            <person name="Grigoriev I.V."/>
            <person name="Martin F.M."/>
            <person name="Hacquard S."/>
        </authorList>
    </citation>
    <scope>NUCLEOTIDE SEQUENCE</scope>
    <source>
        <strain evidence="9">MPI-CAGE-CH-0243</strain>
    </source>
</reference>
<name>A0A9P9E3Y1_9PLEO</name>
<evidence type="ECO:0000256" key="7">
    <source>
        <dbReference type="SAM" id="Phobius"/>
    </source>
</evidence>
<feature type="transmembrane region" description="Helical" evidence="7">
    <location>
        <begin position="64"/>
        <end position="90"/>
    </location>
</feature>
<keyword evidence="10" id="KW-1185">Reference proteome</keyword>
<gene>
    <name evidence="9" type="ORF">B0J11DRAFT_256598</name>
</gene>
<evidence type="ECO:0000256" key="1">
    <source>
        <dbReference type="ARBA" id="ARBA00004141"/>
    </source>
</evidence>
<dbReference type="EMBL" id="JAGMWT010000004">
    <property type="protein sequence ID" value="KAH7130603.1"/>
    <property type="molecule type" value="Genomic_DNA"/>
</dbReference>
<feature type="transmembrane region" description="Helical" evidence="7">
    <location>
        <begin position="26"/>
        <end position="44"/>
    </location>
</feature>
<dbReference type="Pfam" id="PF20684">
    <property type="entry name" value="Fung_rhodopsin"/>
    <property type="match status" value="1"/>
</dbReference>
<feature type="region of interest" description="Disordered" evidence="6">
    <location>
        <begin position="392"/>
        <end position="429"/>
    </location>
</feature>
<feature type="transmembrane region" description="Helical" evidence="7">
    <location>
        <begin position="138"/>
        <end position="160"/>
    </location>
</feature>
<evidence type="ECO:0000313" key="9">
    <source>
        <dbReference type="EMBL" id="KAH7130603.1"/>
    </source>
</evidence>
<organism evidence="9 10">
    <name type="scientific">Dendryphion nanum</name>
    <dbReference type="NCBI Taxonomy" id="256645"/>
    <lineage>
        <taxon>Eukaryota</taxon>
        <taxon>Fungi</taxon>
        <taxon>Dikarya</taxon>
        <taxon>Ascomycota</taxon>
        <taxon>Pezizomycotina</taxon>
        <taxon>Dothideomycetes</taxon>
        <taxon>Pleosporomycetidae</taxon>
        <taxon>Pleosporales</taxon>
        <taxon>Torulaceae</taxon>
        <taxon>Dendryphion</taxon>
    </lineage>
</organism>
<feature type="transmembrane region" description="Helical" evidence="7">
    <location>
        <begin position="266"/>
        <end position="288"/>
    </location>
</feature>
<keyword evidence="3 7" id="KW-1133">Transmembrane helix</keyword>
<dbReference type="AlphaFoldDB" id="A0A9P9E3Y1"/>
<evidence type="ECO:0000259" key="8">
    <source>
        <dbReference type="Pfam" id="PF20684"/>
    </source>
</evidence>
<dbReference type="InterPro" id="IPR049326">
    <property type="entry name" value="Rhodopsin_dom_fungi"/>
</dbReference>
<feature type="domain" description="Rhodopsin" evidence="8">
    <location>
        <begin position="44"/>
        <end position="280"/>
    </location>
</feature>
<evidence type="ECO:0000256" key="5">
    <source>
        <dbReference type="ARBA" id="ARBA00038359"/>
    </source>
</evidence>
<evidence type="ECO:0000313" key="10">
    <source>
        <dbReference type="Proteomes" id="UP000700596"/>
    </source>
</evidence>
<dbReference type="PANTHER" id="PTHR33048">
    <property type="entry name" value="PTH11-LIKE INTEGRAL MEMBRANE PROTEIN (AFU_ORTHOLOGUE AFUA_5G11245)"/>
    <property type="match status" value="1"/>
</dbReference>
<feature type="transmembrane region" description="Helical" evidence="7">
    <location>
        <begin position="180"/>
        <end position="201"/>
    </location>
</feature>
<feature type="transmembrane region" description="Helical" evidence="7">
    <location>
        <begin position="110"/>
        <end position="131"/>
    </location>
</feature>
<protein>
    <recommendedName>
        <fullName evidence="8">Rhodopsin domain-containing protein</fullName>
    </recommendedName>
</protein>
<proteinExistence type="inferred from homology"/>
<evidence type="ECO:0000256" key="2">
    <source>
        <dbReference type="ARBA" id="ARBA00022692"/>
    </source>
</evidence>
<comment type="subcellular location">
    <subcellularLocation>
        <location evidence="1">Membrane</location>
        <topology evidence="1">Multi-pass membrane protein</topology>
    </subcellularLocation>
</comment>
<sequence>MATATPEERARWPAPNYVNPESRGPIVIGITAATMALVIVFQCARFYGKGVLRQALGADDWTMLIATIFSIPVSVFAMVSCQYGLGLHIWDQKPEEWSMTYAKIAFAADILFPIACSVTKISLCLTYLRLFPSKTDKIFCYVLSVFVTLYTVACIFLMLFQCTPIRAYWDPAVKQHCINIRATLVSVAALNSLSDFLVYLWPAKPLWSLQLPLKQRLGLITIFGVGCTVCVAGICRMYYLEMYFESYDLLWEASIIYTTMSVEMNLGIICGCLSGVKPVLAVVFPRFFGTSHKTNSRPAYPTSYGRSTRPETFAFHPLSDVSNLSKSKDKDIGNKIDHAVSIENIRLENGIHKEQRNFAWASSSGECEIDPKIPANAIGVNQVVTVKEEELENIDGLSPGGDRNRKGDASSEEWIMEEFPQPGGKRRDS</sequence>
<dbReference type="GO" id="GO:0016020">
    <property type="term" value="C:membrane"/>
    <property type="evidence" value="ECO:0007669"/>
    <property type="project" value="UniProtKB-SubCell"/>
</dbReference>
<keyword evidence="4 7" id="KW-0472">Membrane</keyword>
<accession>A0A9P9E3Y1</accession>
<evidence type="ECO:0000256" key="4">
    <source>
        <dbReference type="ARBA" id="ARBA00023136"/>
    </source>
</evidence>
<dbReference type="OrthoDB" id="5401779at2759"/>
<dbReference type="PANTHER" id="PTHR33048:SF129">
    <property type="entry name" value="INTEGRAL MEMBRANE PROTEIN-RELATED"/>
    <property type="match status" value="1"/>
</dbReference>
<evidence type="ECO:0000256" key="3">
    <source>
        <dbReference type="ARBA" id="ARBA00022989"/>
    </source>
</evidence>
<comment type="caution">
    <text evidence="9">The sequence shown here is derived from an EMBL/GenBank/DDBJ whole genome shotgun (WGS) entry which is preliminary data.</text>
</comment>
<evidence type="ECO:0000256" key="6">
    <source>
        <dbReference type="SAM" id="MobiDB-lite"/>
    </source>
</evidence>
<keyword evidence="2 7" id="KW-0812">Transmembrane</keyword>
<dbReference type="Proteomes" id="UP000700596">
    <property type="component" value="Unassembled WGS sequence"/>
</dbReference>
<dbReference type="InterPro" id="IPR052337">
    <property type="entry name" value="SAT4-like"/>
</dbReference>
<feature type="transmembrane region" description="Helical" evidence="7">
    <location>
        <begin position="217"/>
        <end position="239"/>
    </location>
</feature>